<gene>
    <name evidence="1" type="ORF">VLK81_06695</name>
</gene>
<evidence type="ECO:0000313" key="1">
    <source>
        <dbReference type="EMBL" id="MEB3429702.1"/>
    </source>
</evidence>
<organism evidence="1 2">
    <name type="scientific">Citroniella saccharovorans</name>
    <dbReference type="NCBI Taxonomy" id="2053367"/>
    <lineage>
        <taxon>Bacteria</taxon>
        <taxon>Bacillati</taxon>
        <taxon>Bacillota</taxon>
        <taxon>Tissierellia</taxon>
        <taxon>Tissierellales</taxon>
        <taxon>Peptoniphilaceae</taxon>
        <taxon>Citroniella</taxon>
    </lineage>
</organism>
<name>A0AAW9N094_9FIRM</name>
<dbReference type="AlphaFoldDB" id="A0AAW9N094"/>
<dbReference type="RefSeq" id="WP_324619877.1">
    <property type="nucleotide sequence ID" value="NZ_JAYKOT010000003.1"/>
</dbReference>
<evidence type="ECO:0008006" key="3">
    <source>
        <dbReference type="Google" id="ProtNLM"/>
    </source>
</evidence>
<proteinExistence type="predicted"/>
<protein>
    <recommendedName>
        <fullName evidence="3">Phage protein</fullName>
    </recommendedName>
</protein>
<evidence type="ECO:0000313" key="2">
    <source>
        <dbReference type="Proteomes" id="UP001357733"/>
    </source>
</evidence>
<reference evidence="1 2" key="1">
    <citation type="submission" date="2024-01" db="EMBL/GenBank/DDBJ databases">
        <title>Complete genome sequence of Citroniella saccharovorans strain M6.X9, isolated from human fecal sample.</title>
        <authorList>
            <person name="Cheng G."/>
            <person name="Westerholm M."/>
            <person name="Schnurer A."/>
        </authorList>
    </citation>
    <scope>NUCLEOTIDE SEQUENCE [LARGE SCALE GENOMIC DNA]</scope>
    <source>
        <strain evidence="1 2">DSM 29873</strain>
    </source>
</reference>
<dbReference type="Proteomes" id="UP001357733">
    <property type="component" value="Unassembled WGS sequence"/>
</dbReference>
<sequence length="99" mass="11484">MRYDKNITLLKTESNQFDYETGNSVDKLVEVGKFMANVNGVGLENEKLIFGTVGNDNLVFRIKGIIEDDFDYVRYRGKDYRVKSISTHRDEYVIYGSEK</sequence>
<comment type="caution">
    <text evidence="1">The sequence shown here is derived from an EMBL/GenBank/DDBJ whole genome shotgun (WGS) entry which is preliminary data.</text>
</comment>
<keyword evidence="2" id="KW-1185">Reference proteome</keyword>
<dbReference type="EMBL" id="JAYKOT010000003">
    <property type="protein sequence ID" value="MEB3429702.1"/>
    <property type="molecule type" value="Genomic_DNA"/>
</dbReference>
<accession>A0AAW9N094</accession>